<keyword evidence="1" id="KW-0472">Membrane</keyword>
<name>A0A4W5PUM6_9TELE</name>
<proteinExistence type="predicted"/>
<dbReference type="GeneTree" id="ENSGT00940000157849"/>
<keyword evidence="1" id="KW-0812">Transmembrane</keyword>
<dbReference type="AlphaFoldDB" id="A0A4W5PUM6"/>
<protein>
    <submittedName>
        <fullName evidence="2">Uncharacterized protein</fullName>
    </submittedName>
</protein>
<evidence type="ECO:0000256" key="1">
    <source>
        <dbReference type="SAM" id="Phobius"/>
    </source>
</evidence>
<organism evidence="2 3">
    <name type="scientific">Hucho hucho</name>
    <name type="common">huchen</name>
    <dbReference type="NCBI Taxonomy" id="62062"/>
    <lineage>
        <taxon>Eukaryota</taxon>
        <taxon>Metazoa</taxon>
        <taxon>Chordata</taxon>
        <taxon>Craniata</taxon>
        <taxon>Vertebrata</taxon>
        <taxon>Euteleostomi</taxon>
        <taxon>Actinopterygii</taxon>
        <taxon>Neopterygii</taxon>
        <taxon>Teleostei</taxon>
        <taxon>Protacanthopterygii</taxon>
        <taxon>Salmoniformes</taxon>
        <taxon>Salmonidae</taxon>
        <taxon>Salmoninae</taxon>
        <taxon>Hucho</taxon>
    </lineage>
</organism>
<keyword evidence="3" id="KW-1185">Reference proteome</keyword>
<dbReference type="Ensembl" id="ENSHHUT00000067531.1">
    <property type="protein sequence ID" value="ENSHHUP00000065320.1"/>
    <property type="gene ID" value="ENSHHUG00000038544.1"/>
</dbReference>
<reference evidence="2" key="2">
    <citation type="submission" date="2025-08" db="UniProtKB">
        <authorList>
            <consortium name="Ensembl"/>
        </authorList>
    </citation>
    <scope>IDENTIFICATION</scope>
</reference>
<evidence type="ECO:0000313" key="2">
    <source>
        <dbReference type="Ensembl" id="ENSHHUP00000065320.1"/>
    </source>
</evidence>
<reference evidence="2" key="3">
    <citation type="submission" date="2025-09" db="UniProtKB">
        <authorList>
            <consortium name="Ensembl"/>
        </authorList>
    </citation>
    <scope>IDENTIFICATION</scope>
</reference>
<dbReference type="Proteomes" id="UP000314982">
    <property type="component" value="Unassembled WGS sequence"/>
</dbReference>
<accession>A0A4W5PUM6</accession>
<sequence>METKMALNYQSKSQKRSAVEKSMNAYLIVYLCILISKALINTVLKYVWQADPDNDEPFYNQKTDTERQRHIVGYTTTIPTIQNSGCHFYAPLS</sequence>
<reference evidence="3" key="1">
    <citation type="submission" date="2018-06" db="EMBL/GenBank/DDBJ databases">
        <title>Genome assembly of Danube salmon.</title>
        <authorList>
            <person name="Macqueen D.J."/>
            <person name="Gundappa M.K."/>
        </authorList>
    </citation>
    <scope>NUCLEOTIDE SEQUENCE [LARGE SCALE GENOMIC DNA]</scope>
</reference>
<feature type="transmembrane region" description="Helical" evidence="1">
    <location>
        <begin position="25"/>
        <end position="48"/>
    </location>
</feature>
<keyword evidence="1" id="KW-1133">Transmembrane helix</keyword>
<evidence type="ECO:0000313" key="3">
    <source>
        <dbReference type="Proteomes" id="UP000314982"/>
    </source>
</evidence>